<dbReference type="InterPro" id="IPR043128">
    <property type="entry name" value="Rev_trsase/Diguanyl_cyclase"/>
</dbReference>
<proteinExistence type="predicted"/>
<evidence type="ECO:0000313" key="3">
    <source>
        <dbReference type="Proteomes" id="UP000762676"/>
    </source>
</evidence>
<dbReference type="InterPro" id="IPR000477">
    <property type="entry name" value="RT_dom"/>
</dbReference>
<sequence>MNTPPKIAHPLMTKVKTEIDRMLSEGVISPVNEPTGWRSGIVVVPKPDQSSVRICADLIALNKAVLREVHPLSLVDDDLARLAGSRVFTELDARSGFWQMPLDPQSRLLTAFLTPFGRFCMNRLPFGISLTPETFQRRMSEILRDIEGVICHMDDILVHAPTQSVHDDRVRIVLQRLQEAGLTVNEKCAFSKPFVRFLGHIIDGQGIHADPETVEGIREFSAPSNVTELQRFLGMVNQLTKFTPELATHTEPLRQLLKRDSFWLWGAPQKQSFLKIKTSLISTPALAHYSPEKETIVAADASNAGLGAVLFQVQSDGSRRPVSYISRSLTAAEKNYAVIKKEALAATRASERFSDYILGGRYTIETDHKPLVPLLWSKTLHKLQPRIERFRLRLMRFQPEVIHVPGKQQITADALHVLLFAVHQKQTSY</sequence>
<dbReference type="EMBL" id="BMAT01006904">
    <property type="protein sequence ID" value="GFS21854.1"/>
    <property type="molecule type" value="Genomic_DNA"/>
</dbReference>
<dbReference type="InterPro" id="IPR043502">
    <property type="entry name" value="DNA/RNA_pol_sf"/>
</dbReference>
<feature type="domain" description="Reverse transcriptase" evidence="1">
    <location>
        <begin position="25"/>
        <end position="202"/>
    </location>
</feature>
<gene>
    <name evidence="2" type="ORF">ElyMa_003348800</name>
</gene>
<accession>A0AAV4JGC3</accession>
<dbReference type="Pfam" id="PF00078">
    <property type="entry name" value="RVT_1"/>
    <property type="match status" value="1"/>
</dbReference>
<dbReference type="Gene3D" id="3.10.10.10">
    <property type="entry name" value="HIV Type 1 Reverse Transcriptase, subunit A, domain 1"/>
    <property type="match status" value="1"/>
</dbReference>
<dbReference type="PANTHER" id="PTHR37984:SF9">
    <property type="entry name" value="INTEGRASE CATALYTIC DOMAIN-CONTAINING PROTEIN"/>
    <property type="match status" value="1"/>
</dbReference>
<dbReference type="Gene3D" id="3.30.70.270">
    <property type="match status" value="2"/>
</dbReference>
<dbReference type="InterPro" id="IPR050951">
    <property type="entry name" value="Retrovirus_Pol_polyprotein"/>
</dbReference>
<dbReference type="AlphaFoldDB" id="A0AAV4JGC3"/>
<reference evidence="2 3" key="1">
    <citation type="journal article" date="2021" name="Elife">
        <title>Chloroplast acquisition without the gene transfer in kleptoplastic sea slugs, Plakobranchus ocellatus.</title>
        <authorList>
            <person name="Maeda T."/>
            <person name="Takahashi S."/>
            <person name="Yoshida T."/>
            <person name="Shimamura S."/>
            <person name="Takaki Y."/>
            <person name="Nagai Y."/>
            <person name="Toyoda A."/>
            <person name="Suzuki Y."/>
            <person name="Arimoto A."/>
            <person name="Ishii H."/>
            <person name="Satoh N."/>
            <person name="Nishiyama T."/>
            <person name="Hasebe M."/>
            <person name="Maruyama T."/>
            <person name="Minagawa J."/>
            <person name="Obokata J."/>
            <person name="Shigenobu S."/>
        </authorList>
    </citation>
    <scope>NUCLEOTIDE SEQUENCE [LARGE SCALE GENOMIC DNA]</scope>
</reference>
<dbReference type="SUPFAM" id="SSF56672">
    <property type="entry name" value="DNA/RNA polymerases"/>
    <property type="match status" value="1"/>
</dbReference>
<dbReference type="PROSITE" id="PS50878">
    <property type="entry name" value="RT_POL"/>
    <property type="match status" value="1"/>
</dbReference>
<dbReference type="FunFam" id="3.10.20.370:FF:000001">
    <property type="entry name" value="Retrovirus-related Pol polyprotein from transposon 17.6-like protein"/>
    <property type="match status" value="1"/>
</dbReference>
<organism evidence="2 3">
    <name type="scientific">Elysia marginata</name>
    <dbReference type="NCBI Taxonomy" id="1093978"/>
    <lineage>
        <taxon>Eukaryota</taxon>
        <taxon>Metazoa</taxon>
        <taxon>Spiralia</taxon>
        <taxon>Lophotrochozoa</taxon>
        <taxon>Mollusca</taxon>
        <taxon>Gastropoda</taxon>
        <taxon>Heterobranchia</taxon>
        <taxon>Euthyneura</taxon>
        <taxon>Panpulmonata</taxon>
        <taxon>Sacoglossa</taxon>
        <taxon>Placobranchoidea</taxon>
        <taxon>Plakobranchidae</taxon>
        <taxon>Elysia</taxon>
    </lineage>
</organism>
<dbReference type="FunFam" id="3.30.70.270:FF:000023">
    <property type="entry name" value="Pol"/>
    <property type="match status" value="1"/>
</dbReference>
<dbReference type="Proteomes" id="UP000762676">
    <property type="component" value="Unassembled WGS sequence"/>
</dbReference>
<dbReference type="Pfam" id="PF17919">
    <property type="entry name" value="RT_RNaseH_2"/>
    <property type="match status" value="1"/>
</dbReference>
<evidence type="ECO:0000259" key="1">
    <source>
        <dbReference type="PROSITE" id="PS50878"/>
    </source>
</evidence>
<dbReference type="InterPro" id="IPR041577">
    <property type="entry name" value="RT_RNaseH_2"/>
</dbReference>
<protein>
    <submittedName>
        <fullName evidence="2">Pol polyprotein</fullName>
    </submittedName>
</protein>
<dbReference type="CDD" id="cd09274">
    <property type="entry name" value="RNase_HI_RT_Ty3"/>
    <property type="match status" value="1"/>
</dbReference>
<name>A0AAV4JGC3_9GAST</name>
<evidence type="ECO:0000313" key="2">
    <source>
        <dbReference type="EMBL" id="GFS21854.1"/>
    </source>
</evidence>
<dbReference type="CDD" id="cd01647">
    <property type="entry name" value="RT_LTR"/>
    <property type="match status" value="1"/>
</dbReference>
<comment type="caution">
    <text evidence="2">The sequence shown here is derived from an EMBL/GenBank/DDBJ whole genome shotgun (WGS) entry which is preliminary data.</text>
</comment>
<dbReference type="PANTHER" id="PTHR37984">
    <property type="entry name" value="PROTEIN CBG26694"/>
    <property type="match status" value="1"/>
</dbReference>
<keyword evidence="3" id="KW-1185">Reference proteome</keyword>